<sequence>MKFVRTAVALTLASAATVAVSFFASAPAQADTTWPNIIASDTTWPN</sequence>
<dbReference type="Proteomes" id="UP001142292">
    <property type="component" value="Unassembled WGS sequence"/>
</dbReference>
<comment type="caution">
    <text evidence="2">The sequence shown here is derived from an EMBL/GenBank/DDBJ whole genome shotgun (WGS) entry which is preliminary data.</text>
</comment>
<dbReference type="EMBL" id="BSEL01000005">
    <property type="protein sequence ID" value="GLJ69121.1"/>
    <property type="molecule type" value="Genomic_DNA"/>
</dbReference>
<organism evidence="2 3">
    <name type="scientific">Nocardioides luteus</name>
    <dbReference type="NCBI Taxonomy" id="1844"/>
    <lineage>
        <taxon>Bacteria</taxon>
        <taxon>Bacillati</taxon>
        <taxon>Actinomycetota</taxon>
        <taxon>Actinomycetes</taxon>
        <taxon>Propionibacteriales</taxon>
        <taxon>Nocardioidaceae</taxon>
        <taxon>Nocardioides</taxon>
    </lineage>
</organism>
<feature type="signal peptide" evidence="1">
    <location>
        <begin position="1"/>
        <end position="30"/>
    </location>
</feature>
<evidence type="ECO:0008006" key="4">
    <source>
        <dbReference type="Google" id="ProtNLM"/>
    </source>
</evidence>
<gene>
    <name evidence="2" type="ORF">GCM10017579_31570</name>
</gene>
<accession>A0ABQ5T1S2</accession>
<keyword evidence="3" id="KW-1185">Reference proteome</keyword>
<evidence type="ECO:0000313" key="2">
    <source>
        <dbReference type="EMBL" id="GLJ69121.1"/>
    </source>
</evidence>
<evidence type="ECO:0000256" key="1">
    <source>
        <dbReference type="SAM" id="SignalP"/>
    </source>
</evidence>
<feature type="chain" id="PRO_5046221698" description="ABC transporter substrate-binding protein" evidence="1">
    <location>
        <begin position="31"/>
        <end position="46"/>
    </location>
</feature>
<proteinExistence type="predicted"/>
<name>A0ABQ5T1S2_9ACTN</name>
<dbReference type="RefSeq" id="WP_189117593.1">
    <property type="nucleotide sequence ID" value="NZ_BMRK01000003.1"/>
</dbReference>
<reference evidence="2" key="1">
    <citation type="journal article" date="2014" name="Int. J. Syst. Evol. Microbiol.">
        <title>Complete genome of a new Firmicutes species belonging to the dominant human colonic microbiota ('Ruminococcus bicirculans') reveals two chromosomes and a selective capacity to utilize plant glucans.</title>
        <authorList>
            <consortium name="NISC Comparative Sequencing Program"/>
            <person name="Wegmann U."/>
            <person name="Louis P."/>
            <person name="Goesmann A."/>
            <person name="Henrissat B."/>
            <person name="Duncan S.H."/>
            <person name="Flint H.J."/>
        </authorList>
    </citation>
    <scope>NUCLEOTIDE SEQUENCE</scope>
    <source>
        <strain evidence="2">VKM Ac-1246</strain>
    </source>
</reference>
<reference evidence="2" key="2">
    <citation type="submission" date="2023-01" db="EMBL/GenBank/DDBJ databases">
        <authorList>
            <person name="Sun Q."/>
            <person name="Evtushenko L."/>
        </authorList>
    </citation>
    <scope>NUCLEOTIDE SEQUENCE</scope>
    <source>
        <strain evidence="2">VKM Ac-1246</strain>
    </source>
</reference>
<protein>
    <recommendedName>
        <fullName evidence="4">ABC transporter substrate-binding protein</fullName>
    </recommendedName>
</protein>
<evidence type="ECO:0000313" key="3">
    <source>
        <dbReference type="Proteomes" id="UP001142292"/>
    </source>
</evidence>
<keyword evidence="1" id="KW-0732">Signal</keyword>